<organism evidence="1">
    <name type="scientific">Rhizophora mucronata</name>
    <name type="common">Asiatic mangrove</name>
    <dbReference type="NCBI Taxonomy" id="61149"/>
    <lineage>
        <taxon>Eukaryota</taxon>
        <taxon>Viridiplantae</taxon>
        <taxon>Streptophyta</taxon>
        <taxon>Embryophyta</taxon>
        <taxon>Tracheophyta</taxon>
        <taxon>Spermatophyta</taxon>
        <taxon>Magnoliopsida</taxon>
        <taxon>eudicotyledons</taxon>
        <taxon>Gunneridae</taxon>
        <taxon>Pentapetalae</taxon>
        <taxon>rosids</taxon>
        <taxon>fabids</taxon>
        <taxon>Malpighiales</taxon>
        <taxon>Rhizophoraceae</taxon>
        <taxon>Rhizophora</taxon>
    </lineage>
</organism>
<evidence type="ECO:0000313" key="1">
    <source>
        <dbReference type="EMBL" id="MBX36996.1"/>
    </source>
</evidence>
<reference evidence="1" key="1">
    <citation type="submission" date="2018-02" db="EMBL/GenBank/DDBJ databases">
        <title>Rhizophora mucronata_Transcriptome.</title>
        <authorList>
            <person name="Meera S.P."/>
            <person name="Sreeshan A."/>
            <person name="Augustine A."/>
        </authorList>
    </citation>
    <scope>NUCLEOTIDE SEQUENCE</scope>
    <source>
        <tissue evidence="1">Leaf</tissue>
    </source>
</reference>
<sequence>MLYPTATRYFLNSTFLHFFSNKENIQPTISCCIDTG</sequence>
<dbReference type="EMBL" id="GGEC01056512">
    <property type="protein sequence ID" value="MBX36996.1"/>
    <property type="molecule type" value="Transcribed_RNA"/>
</dbReference>
<protein>
    <submittedName>
        <fullName evidence="1">Uncharacterized protein</fullName>
    </submittedName>
</protein>
<accession>A0A2P2N3J7</accession>
<dbReference type="AlphaFoldDB" id="A0A2P2N3J7"/>
<name>A0A2P2N3J7_RHIMU</name>
<proteinExistence type="predicted"/>